<sequence>MNIERGTVLKKLPLVWYPYLKDIDAQSSGLKAGKRYGSIMSYSPSLLRSRGIRIGLKLLVNILLFQVVELSSSMVLFIILISFRILILILHGGKEAE</sequence>
<protein>
    <submittedName>
        <fullName evidence="1">Uncharacterized protein</fullName>
    </submittedName>
</protein>
<gene>
    <name evidence="1" type="ORF">SVIM_LOCUS372871</name>
</gene>
<dbReference type="AlphaFoldDB" id="A0A6N2MI38"/>
<organism evidence="1">
    <name type="scientific">Salix viminalis</name>
    <name type="common">Common osier</name>
    <name type="synonym">Basket willow</name>
    <dbReference type="NCBI Taxonomy" id="40686"/>
    <lineage>
        <taxon>Eukaryota</taxon>
        <taxon>Viridiplantae</taxon>
        <taxon>Streptophyta</taxon>
        <taxon>Embryophyta</taxon>
        <taxon>Tracheophyta</taxon>
        <taxon>Spermatophyta</taxon>
        <taxon>Magnoliopsida</taxon>
        <taxon>eudicotyledons</taxon>
        <taxon>Gunneridae</taxon>
        <taxon>Pentapetalae</taxon>
        <taxon>rosids</taxon>
        <taxon>fabids</taxon>
        <taxon>Malpighiales</taxon>
        <taxon>Salicaceae</taxon>
        <taxon>Saliceae</taxon>
        <taxon>Salix</taxon>
    </lineage>
</organism>
<reference evidence="1" key="1">
    <citation type="submission" date="2019-03" db="EMBL/GenBank/DDBJ databases">
        <authorList>
            <person name="Mank J."/>
            <person name="Almeida P."/>
        </authorList>
    </citation>
    <scope>NUCLEOTIDE SEQUENCE</scope>
    <source>
        <strain evidence="1">78183</strain>
    </source>
</reference>
<proteinExistence type="predicted"/>
<dbReference type="EMBL" id="CAADRP010001818">
    <property type="protein sequence ID" value="VFU53670.1"/>
    <property type="molecule type" value="Genomic_DNA"/>
</dbReference>
<evidence type="ECO:0000313" key="1">
    <source>
        <dbReference type="EMBL" id="VFU53670.1"/>
    </source>
</evidence>
<name>A0A6N2MI38_SALVM</name>
<accession>A0A6N2MI38</accession>